<dbReference type="GO" id="GO:0005874">
    <property type="term" value="C:microtubule"/>
    <property type="evidence" value="ECO:0007669"/>
    <property type="project" value="UniProtKB-KW"/>
</dbReference>
<dbReference type="InterPro" id="IPR000217">
    <property type="entry name" value="Tubulin"/>
</dbReference>
<dbReference type="PROSITE" id="PS00227">
    <property type="entry name" value="TUBULIN"/>
    <property type="match status" value="1"/>
</dbReference>
<dbReference type="GO" id="GO:0005929">
    <property type="term" value="C:cilium"/>
    <property type="evidence" value="ECO:0007669"/>
    <property type="project" value="UniProtKB-SubCell"/>
</dbReference>
<dbReference type="GO" id="GO:0005200">
    <property type="term" value="F:structural constituent of cytoskeleton"/>
    <property type="evidence" value="ECO:0007669"/>
    <property type="project" value="InterPro"/>
</dbReference>
<comment type="similarity">
    <text evidence="4 14">Belongs to the tubulin family.</text>
</comment>
<evidence type="ECO:0000256" key="12">
    <source>
        <dbReference type="ARBA" id="ARBA00030594"/>
    </source>
</evidence>
<dbReference type="STRING" id="6573.A0A210PHW8"/>
<dbReference type="CDD" id="cd02189">
    <property type="entry name" value="delta_zeta_tubulin-like"/>
    <property type="match status" value="1"/>
</dbReference>
<name>A0A210PHW8_MIZYE</name>
<gene>
    <name evidence="16" type="ORF">KP79_PYT24448</name>
</gene>
<evidence type="ECO:0000256" key="10">
    <source>
        <dbReference type="ARBA" id="ARBA00023242"/>
    </source>
</evidence>
<dbReference type="InterPro" id="IPR023123">
    <property type="entry name" value="Tubulin_C"/>
</dbReference>
<evidence type="ECO:0000256" key="8">
    <source>
        <dbReference type="ARBA" id="ARBA00022794"/>
    </source>
</evidence>
<evidence type="ECO:0000256" key="13">
    <source>
        <dbReference type="ARBA" id="ARBA00046149"/>
    </source>
</evidence>
<dbReference type="PRINTS" id="PR01161">
    <property type="entry name" value="TUBULIN"/>
</dbReference>
<dbReference type="SUPFAM" id="SSF52490">
    <property type="entry name" value="Tubulin nucleotide-binding domain-like"/>
    <property type="match status" value="1"/>
</dbReference>
<evidence type="ECO:0000313" key="17">
    <source>
        <dbReference type="Proteomes" id="UP000242188"/>
    </source>
</evidence>
<dbReference type="InterPro" id="IPR017975">
    <property type="entry name" value="Tubulin_CS"/>
</dbReference>
<sequence>MSTVFLHVGQCGNQVGHAFWKKVDKDNSVKESHSFVHPDDKQRSIHVDSEPKVLQKISKGLKIREGNLICGKQGRGTNWALGYYGSQREQHILEDSLDKVRKEIEKCDAYSGCIMMHSLSGGTGSGLGSRLCEEMRDQYPLAHLMSCAFAPCMSGESPLQHYNSLLTLSKLQRNSDCVILTHNDDILYNLEKKVKGSVSFDNMNNSIAASLCGLFLPTDSLTPTRGVSIGMEPWEVIRATCPVPGYKFLHINHLSRSKLSWEALMSQLLLGVRRYNTQGGTLGSLSNVVVARGDSGNTFLYAMKTLEKKVKGAYNCVSWNPFPLDVWTAAANPAGPKESSSITIASNHGTVVDYLETLVQRSKVMYDATAYIHWYKRHGSGHEDFEEAFETIHELTDLNCKANNN</sequence>
<keyword evidence="17" id="KW-1185">Reference proteome</keyword>
<feature type="domain" description="Tubulin/FtsZ GTPase" evidence="15">
    <location>
        <begin position="32"/>
        <end position="226"/>
    </location>
</feature>
<reference evidence="16 17" key="1">
    <citation type="journal article" date="2017" name="Nat. Ecol. Evol.">
        <title>Scallop genome provides insights into evolution of bilaterian karyotype and development.</title>
        <authorList>
            <person name="Wang S."/>
            <person name="Zhang J."/>
            <person name="Jiao W."/>
            <person name="Li J."/>
            <person name="Xun X."/>
            <person name="Sun Y."/>
            <person name="Guo X."/>
            <person name="Huan P."/>
            <person name="Dong B."/>
            <person name="Zhang L."/>
            <person name="Hu X."/>
            <person name="Sun X."/>
            <person name="Wang J."/>
            <person name="Zhao C."/>
            <person name="Wang Y."/>
            <person name="Wang D."/>
            <person name="Huang X."/>
            <person name="Wang R."/>
            <person name="Lv J."/>
            <person name="Li Y."/>
            <person name="Zhang Z."/>
            <person name="Liu B."/>
            <person name="Lu W."/>
            <person name="Hui Y."/>
            <person name="Liang J."/>
            <person name="Zhou Z."/>
            <person name="Hou R."/>
            <person name="Li X."/>
            <person name="Liu Y."/>
            <person name="Li H."/>
            <person name="Ning X."/>
            <person name="Lin Y."/>
            <person name="Zhao L."/>
            <person name="Xing Q."/>
            <person name="Dou J."/>
            <person name="Li Y."/>
            <person name="Mao J."/>
            <person name="Guo H."/>
            <person name="Dou H."/>
            <person name="Li T."/>
            <person name="Mu C."/>
            <person name="Jiang W."/>
            <person name="Fu Q."/>
            <person name="Fu X."/>
            <person name="Miao Y."/>
            <person name="Liu J."/>
            <person name="Yu Q."/>
            <person name="Li R."/>
            <person name="Liao H."/>
            <person name="Li X."/>
            <person name="Kong Y."/>
            <person name="Jiang Z."/>
            <person name="Chourrout D."/>
            <person name="Li R."/>
            <person name="Bao Z."/>
        </authorList>
    </citation>
    <scope>NUCLEOTIDE SEQUENCE [LARGE SCALE GENOMIC DNA]</scope>
    <source>
        <strain evidence="16 17">PY_sf001</strain>
    </source>
</reference>
<evidence type="ECO:0000256" key="7">
    <source>
        <dbReference type="ARBA" id="ARBA00022741"/>
    </source>
</evidence>
<dbReference type="Gene3D" id="1.10.287.600">
    <property type="entry name" value="Helix hairpin bin"/>
    <property type="match status" value="1"/>
</dbReference>
<comment type="subcellular location">
    <subcellularLocation>
        <location evidence="3">Cell projection</location>
        <location evidence="3">Cilium</location>
    </subcellularLocation>
    <subcellularLocation>
        <location evidence="1">Cytoplasm</location>
        <location evidence="1">Cytoskeleton</location>
        <location evidence="1">Microtubule organizing center</location>
        <location evidence="1">Centrosome</location>
        <location evidence="1">Centriole</location>
    </subcellularLocation>
    <subcellularLocation>
        <location evidence="2">Nucleus</location>
    </subcellularLocation>
</comment>
<dbReference type="FunFam" id="3.40.50.1440:FF:000047">
    <property type="entry name" value="Tubulin delta chain"/>
    <property type="match status" value="1"/>
</dbReference>
<evidence type="ECO:0000259" key="15">
    <source>
        <dbReference type="SMART" id="SM00864"/>
    </source>
</evidence>
<dbReference type="GO" id="GO:0005525">
    <property type="term" value="F:GTP binding"/>
    <property type="evidence" value="ECO:0007669"/>
    <property type="project" value="UniProtKB-UniRule"/>
</dbReference>
<evidence type="ECO:0000256" key="2">
    <source>
        <dbReference type="ARBA" id="ARBA00004123"/>
    </source>
</evidence>
<keyword evidence="7 14" id="KW-0547">Nucleotide-binding</keyword>
<dbReference type="PANTHER" id="PTHR11588">
    <property type="entry name" value="TUBULIN"/>
    <property type="match status" value="1"/>
</dbReference>
<dbReference type="GO" id="GO:0005634">
    <property type="term" value="C:nucleus"/>
    <property type="evidence" value="ECO:0007669"/>
    <property type="project" value="UniProtKB-SubCell"/>
</dbReference>
<comment type="function">
    <text evidence="13">Acts as a positive regulator of hedgehog signaling and regulates ciliary function.</text>
</comment>
<dbReference type="InterPro" id="IPR036525">
    <property type="entry name" value="Tubulin/FtsZ_GTPase_sf"/>
</dbReference>
<dbReference type="EMBL" id="NEDP02076684">
    <property type="protein sequence ID" value="OWF36026.1"/>
    <property type="molecule type" value="Genomic_DNA"/>
</dbReference>
<dbReference type="Proteomes" id="UP000242188">
    <property type="component" value="Unassembled WGS sequence"/>
</dbReference>
<dbReference type="Gene3D" id="3.40.50.1440">
    <property type="entry name" value="Tubulin/FtsZ, GTPase domain"/>
    <property type="match status" value="1"/>
</dbReference>
<proteinExistence type="inferred from homology"/>
<evidence type="ECO:0000256" key="6">
    <source>
        <dbReference type="ARBA" id="ARBA00022701"/>
    </source>
</evidence>
<dbReference type="GO" id="GO:0005814">
    <property type="term" value="C:centriole"/>
    <property type="evidence" value="ECO:0007669"/>
    <property type="project" value="UniProtKB-SubCell"/>
</dbReference>
<dbReference type="Pfam" id="PF00091">
    <property type="entry name" value="Tubulin"/>
    <property type="match status" value="1"/>
</dbReference>
<evidence type="ECO:0000256" key="14">
    <source>
        <dbReference type="RuleBase" id="RU000352"/>
    </source>
</evidence>
<accession>A0A210PHW8</accession>
<protein>
    <recommendedName>
        <fullName evidence="5">Tubulin delta chain</fullName>
    </recommendedName>
    <alternativeName>
        <fullName evidence="12">Delta-tubulin</fullName>
    </alternativeName>
</protein>
<comment type="caution">
    <text evidence="16">The sequence shown here is derived from an EMBL/GenBank/DDBJ whole genome shotgun (WGS) entry which is preliminary data.</text>
</comment>
<organism evidence="16 17">
    <name type="scientific">Mizuhopecten yessoensis</name>
    <name type="common">Japanese scallop</name>
    <name type="synonym">Patinopecten yessoensis</name>
    <dbReference type="NCBI Taxonomy" id="6573"/>
    <lineage>
        <taxon>Eukaryota</taxon>
        <taxon>Metazoa</taxon>
        <taxon>Spiralia</taxon>
        <taxon>Lophotrochozoa</taxon>
        <taxon>Mollusca</taxon>
        <taxon>Bivalvia</taxon>
        <taxon>Autobranchia</taxon>
        <taxon>Pteriomorphia</taxon>
        <taxon>Pectinida</taxon>
        <taxon>Pectinoidea</taxon>
        <taxon>Pectinidae</taxon>
        <taxon>Mizuhopecten</taxon>
    </lineage>
</organism>
<keyword evidence="11" id="KW-0966">Cell projection</keyword>
<dbReference type="SUPFAM" id="SSF55307">
    <property type="entry name" value="Tubulin C-terminal domain-like"/>
    <property type="match status" value="1"/>
</dbReference>
<dbReference type="InterPro" id="IPR003008">
    <property type="entry name" value="Tubulin_FtsZ_GTPase"/>
</dbReference>
<evidence type="ECO:0000313" key="16">
    <source>
        <dbReference type="EMBL" id="OWF36026.1"/>
    </source>
</evidence>
<dbReference type="SMART" id="SM00864">
    <property type="entry name" value="Tubulin"/>
    <property type="match status" value="1"/>
</dbReference>
<evidence type="ECO:0000256" key="11">
    <source>
        <dbReference type="ARBA" id="ARBA00023273"/>
    </source>
</evidence>
<keyword evidence="10" id="KW-0539">Nucleus</keyword>
<evidence type="ECO:0000256" key="4">
    <source>
        <dbReference type="ARBA" id="ARBA00009636"/>
    </source>
</evidence>
<dbReference type="OrthoDB" id="2588702at2759"/>
<keyword evidence="8" id="KW-0970">Cilium biogenesis/degradation</keyword>
<keyword evidence="9 14" id="KW-0342">GTP-binding</keyword>
<evidence type="ECO:0000256" key="1">
    <source>
        <dbReference type="ARBA" id="ARBA00004114"/>
    </source>
</evidence>
<dbReference type="InterPro" id="IPR008280">
    <property type="entry name" value="Tub_FtsZ_C"/>
</dbReference>
<keyword evidence="6 14" id="KW-0493">Microtubule</keyword>
<evidence type="ECO:0000256" key="5">
    <source>
        <dbReference type="ARBA" id="ARBA00014184"/>
    </source>
</evidence>
<dbReference type="GO" id="GO:0007017">
    <property type="term" value="P:microtubule-based process"/>
    <property type="evidence" value="ECO:0007669"/>
    <property type="project" value="InterPro"/>
</dbReference>
<evidence type="ECO:0000256" key="3">
    <source>
        <dbReference type="ARBA" id="ARBA00004138"/>
    </source>
</evidence>
<evidence type="ECO:0000256" key="9">
    <source>
        <dbReference type="ARBA" id="ARBA00023134"/>
    </source>
</evidence>
<dbReference type="GO" id="GO:0030030">
    <property type="term" value="P:cell projection organization"/>
    <property type="evidence" value="ECO:0007669"/>
    <property type="project" value="UniProtKB-KW"/>
</dbReference>
<dbReference type="PRINTS" id="PR01224">
    <property type="entry name" value="DELTATUBULIN"/>
</dbReference>
<dbReference type="AlphaFoldDB" id="A0A210PHW8"/>
<dbReference type="InterPro" id="IPR002967">
    <property type="entry name" value="Delta_tubulin"/>
</dbReference>